<protein>
    <submittedName>
        <fullName evidence="1">Uncharacterized protein</fullName>
    </submittedName>
</protein>
<sequence>MAGVERSIKLLNYRPNPRGGKHLKPEENDFLIHLCILNKHHGPFSEHKKGFWMQMSDRFETSCGRPFSWQSCRRRVLAWENKQTMETQFDATGGVIRQATPLEDGHEGENEIYYEAEDNDDSSLPEPATPLIRRGHAVCERKQAALQGNVVDMVSSTLDGFEAQLKTITKALNETRDGRSAIHDAFDTLKAELQMSVERYTDRNASR</sequence>
<organism evidence="1 2">
    <name type="scientific">Penicillium angulare</name>
    <dbReference type="NCBI Taxonomy" id="116970"/>
    <lineage>
        <taxon>Eukaryota</taxon>
        <taxon>Fungi</taxon>
        <taxon>Dikarya</taxon>
        <taxon>Ascomycota</taxon>
        <taxon>Pezizomycotina</taxon>
        <taxon>Eurotiomycetes</taxon>
        <taxon>Eurotiomycetidae</taxon>
        <taxon>Eurotiales</taxon>
        <taxon>Aspergillaceae</taxon>
        <taxon>Penicillium</taxon>
    </lineage>
</organism>
<accession>A0A9W9F3S7</accession>
<reference evidence="1" key="1">
    <citation type="submission" date="2022-11" db="EMBL/GenBank/DDBJ databases">
        <authorList>
            <person name="Petersen C."/>
        </authorList>
    </citation>
    <scope>NUCLEOTIDE SEQUENCE</scope>
    <source>
        <strain evidence="1">IBT 30069</strain>
    </source>
</reference>
<name>A0A9W9F3S7_9EURO</name>
<dbReference type="Proteomes" id="UP001149165">
    <property type="component" value="Unassembled WGS sequence"/>
</dbReference>
<dbReference type="EMBL" id="JAPQKH010000006">
    <property type="protein sequence ID" value="KAJ5093110.1"/>
    <property type="molecule type" value="Genomic_DNA"/>
</dbReference>
<keyword evidence="2" id="KW-1185">Reference proteome</keyword>
<evidence type="ECO:0000313" key="1">
    <source>
        <dbReference type="EMBL" id="KAJ5093110.1"/>
    </source>
</evidence>
<reference evidence="1" key="2">
    <citation type="journal article" date="2023" name="IMA Fungus">
        <title>Comparative genomic study of the Penicillium genus elucidates a diverse pangenome and 15 lateral gene transfer events.</title>
        <authorList>
            <person name="Petersen C."/>
            <person name="Sorensen T."/>
            <person name="Nielsen M.R."/>
            <person name="Sondergaard T.E."/>
            <person name="Sorensen J.L."/>
            <person name="Fitzpatrick D.A."/>
            <person name="Frisvad J.C."/>
            <person name="Nielsen K.L."/>
        </authorList>
    </citation>
    <scope>NUCLEOTIDE SEQUENCE</scope>
    <source>
        <strain evidence="1">IBT 30069</strain>
    </source>
</reference>
<gene>
    <name evidence="1" type="ORF">N7456_008971</name>
</gene>
<comment type="caution">
    <text evidence="1">The sequence shown here is derived from an EMBL/GenBank/DDBJ whole genome shotgun (WGS) entry which is preliminary data.</text>
</comment>
<evidence type="ECO:0000313" key="2">
    <source>
        <dbReference type="Proteomes" id="UP001149165"/>
    </source>
</evidence>
<dbReference type="OrthoDB" id="4366831at2759"/>
<dbReference type="AlphaFoldDB" id="A0A9W9F3S7"/>
<proteinExistence type="predicted"/>